<dbReference type="STRING" id="747725.A0A168IYT3"/>
<name>A0A168IYT3_MUCCL</name>
<dbReference type="OrthoDB" id="2289470at2759"/>
<sequence>MNNTAPALDMNQFPAILQQIQQQLTLVTEKLLWNKRTKPSKNFYKTRTLQQGQAPSHNSTASGSTRNDGDDRSAAVNSALTNGVTSFAKIATAAAHKPDPKKKEKKRLAAGRAFTTAKSKGAQGFQYVYIGRSRKIQRSEVRKHLTNANIDVDRILDICFPASHVIGILLHVQYVQEFTELLNKAKGKVFTDFDPLDPENVADPEYKSLPVEQRQDMIAQYTEACCLQTLSYIRPLNVSGVGKYFVEKGWICDDGLSTAVAAALKRFSEKEPKKADFLFRRKHNPASDTAMNDLETDQ</sequence>
<keyword evidence="3" id="KW-1185">Reference proteome</keyword>
<protein>
    <submittedName>
        <fullName evidence="2">Uncharacterized protein</fullName>
    </submittedName>
</protein>
<dbReference type="VEuPathDB" id="FungiDB:MUCCIDRAFT_114013"/>
<evidence type="ECO:0000313" key="2">
    <source>
        <dbReference type="EMBL" id="OAD00532.1"/>
    </source>
</evidence>
<feature type="region of interest" description="Disordered" evidence="1">
    <location>
        <begin position="42"/>
        <end position="74"/>
    </location>
</feature>
<gene>
    <name evidence="2" type="ORF">MUCCIDRAFT_114013</name>
</gene>
<comment type="caution">
    <text evidence="2">The sequence shown here is derived from an EMBL/GenBank/DDBJ whole genome shotgun (WGS) entry which is preliminary data.</text>
</comment>
<accession>A0A168IYT3</accession>
<feature type="compositionally biased region" description="Polar residues" evidence="1">
    <location>
        <begin position="43"/>
        <end position="66"/>
    </location>
</feature>
<proteinExistence type="predicted"/>
<evidence type="ECO:0000313" key="3">
    <source>
        <dbReference type="Proteomes" id="UP000077051"/>
    </source>
</evidence>
<dbReference type="AlphaFoldDB" id="A0A168IYT3"/>
<organism evidence="2 3">
    <name type="scientific">Mucor lusitanicus CBS 277.49</name>
    <dbReference type="NCBI Taxonomy" id="747725"/>
    <lineage>
        <taxon>Eukaryota</taxon>
        <taxon>Fungi</taxon>
        <taxon>Fungi incertae sedis</taxon>
        <taxon>Mucoromycota</taxon>
        <taxon>Mucoromycotina</taxon>
        <taxon>Mucoromycetes</taxon>
        <taxon>Mucorales</taxon>
        <taxon>Mucorineae</taxon>
        <taxon>Mucoraceae</taxon>
        <taxon>Mucor</taxon>
    </lineage>
</organism>
<evidence type="ECO:0000256" key="1">
    <source>
        <dbReference type="SAM" id="MobiDB-lite"/>
    </source>
</evidence>
<dbReference type="Proteomes" id="UP000077051">
    <property type="component" value="Unassembled WGS sequence"/>
</dbReference>
<dbReference type="EMBL" id="AMYB01000007">
    <property type="protein sequence ID" value="OAD00532.1"/>
    <property type="molecule type" value="Genomic_DNA"/>
</dbReference>
<reference evidence="2 3" key="1">
    <citation type="submission" date="2015-06" db="EMBL/GenBank/DDBJ databases">
        <title>Expansion of signal transduction pathways in fungi by whole-genome duplication.</title>
        <authorList>
            <consortium name="DOE Joint Genome Institute"/>
            <person name="Corrochano L.M."/>
            <person name="Kuo A."/>
            <person name="Marcet-Houben M."/>
            <person name="Polaino S."/>
            <person name="Salamov A."/>
            <person name="Villalobos J.M."/>
            <person name="Alvarez M.I."/>
            <person name="Avalos J."/>
            <person name="Benito E.P."/>
            <person name="Benoit I."/>
            <person name="Burger G."/>
            <person name="Camino L.P."/>
            <person name="Canovas D."/>
            <person name="Cerda-Olmedo E."/>
            <person name="Cheng J.-F."/>
            <person name="Dominguez A."/>
            <person name="Elias M."/>
            <person name="Eslava A.P."/>
            <person name="Glaser F."/>
            <person name="Grimwood J."/>
            <person name="Gutierrez G."/>
            <person name="Heitman J."/>
            <person name="Henrissat B."/>
            <person name="Iturriaga E.A."/>
            <person name="Lang B.F."/>
            <person name="Lavin J.L."/>
            <person name="Lee S."/>
            <person name="Li W."/>
            <person name="Lindquist E."/>
            <person name="Lopez-Garcia S."/>
            <person name="Luque E.M."/>
            <person name="Marcos A.T."/>
            <person name="Martin J."/>
            <person name="Mccluskey K."/>
            <person name="Medina H.R."/>
            <person name="Miralles-Duran A."/>
            <person name="Miyazaki A."/>
            <person name="Munoz-Torres E."/>
            <person name="Oguiza J.A."/>
            <person name="Ohm R."/>
            <person name="Olmedo M."/>
            <person name="Orejas M."/>
            <person name="Ortiz-Castellanos L."/>
            <person name="Pisabarro A.G."/>
            <person name="Rodriguez-Romero J."/>
            <person name="Ruiz-Herrera J."/>
            <person name="Ruiz-Vazquez R."/>
            <person name="Sanz C."/>
            <person name="Schackwitz W."/>
            <person name="Schmutz J."/>
            <person name="Shahriari M."/>
            <person name="Shelest E."/>
            <person name="Silva-Franco F."/>
            <person name="Soanes D."/>
            <person name="Syed K."/>
            <person name="Tagua V.G."/>
            <person name="Talbot N.J."/>
            <person name="Thon M."/>
            <person name="De Vries R.P."/>
            <person name="Wiebenga A."/>
            <person name="Yadav J.S."/>
            <person name="Braun E.L."/>
            <person name="Baker S."/>
            <person name="Garre V."/>
            <person name="Horwitz B."/>
            <person name="Torres-Martinez S."/>
            <person name="Idnurm A."/>
            <person name="Herrera-Estrella A."/>
            <person name="Gabaldon T."/>
            <person name="Grigoriev I.V."/>
        </authorList>
    </citation>
    <scope>NUCLEOTIDE SEQUENCE [LARGE SCALE GENOMIC DNA]</scope>
    <source>
        <strain evidence="2 3">CBS 277.49</strain>
    </source>
</reference>